<protein>
    <submittedName>
        <fullName evidence="2">Uncharacterized protein</fullName>
    </submittedName>
</protein>
<organism evidence="2 3">
    <name type="scientific">Panicum virgatum</name>
    <name type="common">Blackwell switchgrass</name>
    <dbReference type="NCBI Taxonomy" id="38727"/>
    <lineage>
        <taxon>Eukaryota</taxon>
        <taxon>Viridiplantae</taxon>
        <taxon>Streptophyta</taxon>
        <taxon>Embryophyta</taxon>
        <taxon>Tracheophyta</taxon>
        <taxon>Spermatophyta</taxon>
        <taxon>Magnoliopsida</taxon>
        <taxon>Liliopsida</taxon>
        <taxon>Poales</taxon>
        <taxon>Poaceae</taxon>
        <taxon>PACMAD clade</taxon>
        <taxon>Panicoideae</taxon>
        <taxon>Panicodae</taxon>
        <taxon>Paniceae</taxon>
        <taxon>Panicinae</taxon>
        <taxon>Panicum</taxon>
        <taxon>Panicum sect. Hiantes</taxon>
    </lineage>
</organism>
<evidence type="ECO:0000256" key="1">
    <source>
        <dbReference type="SAM" id="MobiDB-lite"/>
    </source>
</evidence>
<proteinExistence type="predicted"/>
<accession>A0A8T0NMJ5</accession>
<sequence>MSLERFWVSPHSIFPPSDQAIRLSSSSDESIHHSNISPSLSSSRCRDFALPLSPISSRVLELFDFIQPSD</sequence>
<name>A0A8T0NMJ5_PANVG</name>
<dbReference type="EMBL" id="CM029053">
    <property type="protein sequence ID" value="KAG2550463.1"/>
    <property type="molecule type" value="Genomic_DNA"/>
</dbReference>
<evidence type="ECO:0000313" key="2">
    <source>
        <dbReference type="EMBL" id="KAG2550463.1"/>
    </source>
</evidence>
<evidence type="ECO:0000313" key="3">
    <source>
        <dbReference type="Proteomes" id="UP000823388"/>
    </source>
</evidence>
<feature type="region of interest" description="Disordered" evidence="1">
    <location>
        <begin position="24"/>
        <end position="44"/>
    </location>
</feature>
<gene>
    <name evidence="2" type="ORF">PVAP13_9KG341524</name>
</gene>
<keyword evidence="3" id="KW-1185">Reference proteome</keyword>
<reference evidence="2" key="1">
    <citation type="submission" date="2020-05" db="EMBL/GenBank/DDBJ databases">
        <title>WGS assembly of Panicum virgatum.</title>
        <authorList>
            <person name="Lovell J.T."/>
            <person name="Jenkins J."/>
            <person name="Shu S."/>
            <person name="Juenger T.E."/>
            <person name="Schmutz J."/>
        </authorList>
    </citation>
    <scope>NUCLEOTIDE SEQUENCE</scope>
    <source>
        <strain evidence="2">AP13</strain>
    </source>
</reference>
<feature type="compositionally biased region" description="Low complexity" evidence="1">
    <location>
        <begin position="24"/>
        <end position="43"/>
    </location>
</feature>
<dbReference type="AlphaFoldDB" id="A0A8T0NMJ5"/>
<comment type="caution">
    <text evidence="2">The sequence shown here is derived from an EMBL/GenBank/DDBJ whole genome shotgun (WGS) entry which is preliminary data.</text>
</comment>
<dbReference type="Proteomes" id="UP000823388">
    <property type="component" value="Chromosome 9K"/>
</dbReference>